<protein>
    <recommendedName>
        <fullName evidence="3">Protein PRD1</fullName>
    </recommendedName>
</protein>
<dbReference type="AlphaFoldDB" id="A0A2Z7BMS1"/>
<name>A0A2Z7BMS1_9LAMI</name>
<keyword evidence="2" id="KW-1185">Reference proteome</keyword>
<dbReference type="GO" id="GO:0042138">
    <property type="term" value="P:meiotic DNA double-strand break formation"/>
    <property type="evidence" value="ECO:0007669"/>
    <property type="project" value="InterPro"/>
</dbReference>
<dbReference type="Proteomes" id="UP000250235">
    <property type="component" value="Unassembled WGS sequence"/>
</dbReference>
<proteinExistence type="predicted"/>
<dbReference type="OrthoDB" id="2019943at2759"/>
<reference evidence="1 2" key="1">
    <citation type="journal article" date="2015" name="Proc. Natl. Acad. Sci. U.S.A.">
        <title>The resurrection genome of Boea hygrometrica: A blueprint for survival of dehydration.</title>
        <authorList>
            <person name="Xiao L."/>
            <person name="Yang G."/>
            <person name="Zhang L."/>
            <person name="Yang X."/>
            <person name="Zhao S."/>
            <person name="Ji Z."/>
            <person name="Zhou Q."/>
            <person name="Hu M."/>
            <person name="Wang Y."/>
            <person name="Chen M."/>
            <person name="Xu Y."/>
            <person name="Jin H."/>
            <person name="Xiao X."/>
            <person name="Hu G."/>
            <person name="Bao F."/>
            <person name="Hu Y."/>
            <person name="Wan P."/>
            <person name="Li L."/>
            <person name="Deng X."/>
            <person name="Kuang T."/>
            <person name="Xiang C."/>
            <person name="Zhu J.K."/>
            <person name="Oliver M.J."/>
            <person name="He Y."/>
        </authorList>
    </citation>
    <scope>NUCLEOTIDE SEQUENCE [LARGE SCALE GENOMIC DNA]</scope>
    <source>
        <strain evidence="2">cv. XS01</strain>
    </source>
</reference>
<sequence>MYSTAALSLQPLPNPPETCSQGHSSTLILPTAEGGSICLLCLSCLLSNPKSPTVHVSYALSQLSQAISQSQFLHSLLTFHSHFLISPLVSVLSNFDDEPIANQTTDVILRICEAAKSNGNEDLRAEFAARVSNWLSSGSLSWSRRQLYMLHCFGVLLDSQESKLYASIKDKDSLICNLITGLQLSSEVIQGEIMFVLYRLFLLQCVGMDDYCTDVFAACCPKLVYLPLEVLMKSGSDDVRLNCVALLTVLARRGFFQSGYINHVGSVNSCEADNFMQTSEHVIDGSSLQVLFAEAVKGPLLSSDSQLQISTLDLIFLFLSQRDASGKELDVFIEQNIADYIFEMLRLSGREDPIINSSLQVLDLLSEAEKSFRQRLAIGFTTLVPILRHVAEVPFHPASCLLLKLLLNCISNIPGIVSTSCSDEISIILTRMFKNLDCEIGMLPEMFSLSCRLFVALMKLPSSPGNLSFIKSIMDASRSAVATCLGDTQIHRDHILHFLYLLKEAYAYNKGDGSSKSTDMELRICILDLCERKLLPWFVTVIDDLEEEDIALGVIETFHSILIQDSDTNTMKFAESLVSCSWFSILFGCLGLFPTERMRSRVYLIFGSVVDVLLGNDSGQPIRDAAFLLPSDPTELLFLLGQKSSCNQELFCCQSAVLLLLYISSLYNDRGFAKTSYQIPYSPEAERTLFQLLSEIDWNSLLTKIHLTSLKWLFQQEKLCKSLSKQVLRFCRQYSSNGPEITQTANLHVFAELIITGDNFVAIVFIHLLGELVENAGQDCDVISVIKAVTEITEIAPAASDQFCLHGIDAVMLSIYLNSRYASRELRVAISQLVIGILTSAQSQWISNDEAWIGISAKLLDSLIPAVALDGWTDVILMTSILSLILYHSGNQALTEASKTIILSSTLVSTVNITISESCSMGPALLDHDEGTNTGKVLIFMLLLLFFSLRSVRANLPGLIDFRILHANDTEMEMLSYIGLSCHDCCKLMHYGSPLVKLVTSFCLVEMLTGLCDDINKKRELKFREGYVSSISAVLEGLIFFDDIRVSMNCARCLSLLMEWEDLENESMATDKSNWYRLIVEELVMSLVTPSTTSNTFMVHHKPAALIAVALLKSKRVPPWMTKVFDDLSIYKIIQNVSPSNVSTELVVLFRELLNSGYLNSEQITQLNRVFQACRSHMYNKSEMQDTIATNYTRNAAVNQDHVTKAREHLFRLMLSHSVAETNGLKSQCWKELLEEIELFTKCSMEEDET</sequence>
<organism evidence="1 2">
    <name type="scientific">Dorcoceras hygrometricum</name>
    <dbReference type="NCBI Taxonomy" id="472368"/>
    <lineage>
        <taxon>Eukaryota</taxon>
        <taxon>Viridiplantae</taxon>
        <taxon>Streptophyta</taxon>
        <taxon>Embryophyta</taxon>
        <taxon>Tracheophyta</taxon>
        <taxon>Spermatophyta</taxon>
        <taxon>Magnoliopsida</taxon>
        <taxon>eudicotyledons</taxon>
        <taxon>Gunneridae</taxon>
        <taxon>Pentapetalae</taxon>
        <taxon>asterids</taxon>
        <taxon>lamiids</taxon>
        <taxon>Lamiales</taxon>
        <taxon>Gesneriaceae</taxon>
        <taxon>Didymocarpoideae</taxon>
        <taxon>Trichosporeae</taxon>
        <taxon>Loxocarpinae</taxon>
        <taxon>Dorcoceras</taxon>
    </lineage>
</organism>
<dbReference type="InterPro" id="IPR044968">
    <property type="entry name" value="PRD1"/>
</dbReference>
<dbReference type="PANTHER" id="PTHR36379">
    <property type="entry name" value="PROTEIN PRD1"/>
    <property type="match status" value="1"/>
</dbReference>
<accession>A0A2Z7BMS1</accession>
<gene>
    <name evidence="1" type="ORF">F511_10143</name>
</gene>
<evidence type="ECO:0008006" key="3">
    <source>
        <dbReference type="Google" id="ProtNLM"/>
    </source>
</evidence>
<dbReference type="EMBL" id="KV005016">
    <property type="protein sequence ID" value="KZV34888.1"/>
    <property type="molecule type" value="Genomic_DNA"/>
</dbReference>
<dbReference type="SUPFAM" id="SSF48371">
    <property type="entry name" value="ARM repeat"/>
    <property type="match status" value="1"/>
</dbReference>
<evidence type="ECO:0000313" key="2">
    <source>
        <dbReference type="Proteomes" id="UP000250235"/>
    </source>
</evidence>
<dbReference type="InterPro" id="IPR016024">
    <property type="entry name" value="ARM-type_fold"/>
</dbReference>
<dbReference type="PANTHER" id="PTHR36379:SF1">
    <property type="entry name" value="PUTATIVE RECOMBINATION INITIATION DEFECT 1-RELATED"/>
    <property type="match status" value="1"/>
</dbReference>
<evidence type="ECO:0000313" key="1">
    <source>
        <dbReference type="EMBL" id="KZV34888.1"/>
    </source>
</evidence>